<dbReference type="GO" id="GO:0032259">
    <property type="term" value="P:methylation"/>
    <property type="evidence" value="ECO:0007669"/>
    <property type="project" value="UniProtKB-KW"/>
</dbReference>
<protein>
    <submittedName>
        <fullName evidence="1">Class I SAM-dependent methyltransferase</fullName>
    </submittedName>
</protein>
<comment type="caution">
    <text evidence="1">The sequence shown here is derived from an EMBL/GenBank/DDBJ whole genome shotgun (WGS) entry which is preliminary data.</text>
</comment>
<dbReference type="InterPro" id="IPR029063">
    <property type="entry name" value="SAM-dependent_MTases_sf"/>
</dbReference>
<dbReference type="PANTHER" id="PTHR43861">
    <property type="entry name" value="TRANS-ACONITATE 2-METHYLTRANSFERASE-RELATED"/>
    <property type="match status" value="1"/>
</dbReference>
<dbReference type="RefSeq" id="WP_119769301.1">
    <property type="nucleotide sequence ID" value="NZ_QYUO01000001.1"/>
</dbReference>
<dbReference type="AlphaFoldDB" id="A0A3A3FYS8"/>
<gene>
    <name evidence="1" type="ORF">D3871_13140</name>
</gene>
<dbReference type="Gene3D" id="3.40.50.150">
    <property type="entry name" value="Vaccinia Virus protein VP39"/>
    <property type="match status" value="1"/>
</dbReference>
<dbReference type="Proteomes" id="UP000265955">
    <property type="component" value="Unassembled WGS sequence"/>
</dbReference>
<name>A0A3A3FYS8_9BURK</name>
<keyword evidence="1" id="KW-0489">Methyltransferase</keyword>
<dbReference type="GO" id="GO:0008168">
    <property type="term" value="F:methyltransferase activity"/>
    <property type="evidence" value="ECO:0007669"/>
    <property type="project" value="UniProtKB-KW"/>
</dbReference>
<dbReference type="CDD" id="cd02440">
    <property type="entry name" value="AdoMet_MTases"/>
    <property type="match status" value="1"/>
</dbReference>
<proteinExistence type="predicted"/>
<sequence>MSPEAYLEMAETEERHWWFAARRTILSALLDTLPLPPNPAILELGCGTGGNLEMLSGLGRVSAMEMDEVARGIAQSKSAGRVDIRAGSCPANIPFAGQQFDLVCLFDVLEHIDDDRQTLSAIKTLLGPDGRAVITVPAYQWLWSRHDEALHHKRRYTASELKAKALQAGFTVERLSYFNTLLFPLAAALRIKERLTRGAPAGTAVPPAAVNHAFRTVFGAERFLLPRLSLPFGVSVLTVLSHA</sequence>
<reference evidence="2" key="1">
    <citation type="submission" date="2018-09" db="EMBL/GenBank/DDBJ databases">
        <authorList>
            <person name="Zhu H."/>
        </authorList>
    </citation>
    <scope>NUCLEOTIDE SEQUENCE [LARGE SCALE GENOMIC DNA]</scope>
    <source>
        <strain evidence="2">K1R23-30</strain>
    </source>
</reference>
<dbReference type="Pfam" id="PF13489">
    <property type="entry name" value="Methyltransf_23"/>
    <property type="match status" value="1"/>
</dbReference>
<keyword evidence="2" id="KW-1185">Reference proteome</keyword>
<dbReference type="OrthoDB" id="529208at2"/>
<accession>A0A3A3FYS8</accession>
<dbReference type="SUPFAM" id="SSF53335">
    <property type="entry name" value="S-adenosyl-L-methionine-dependent methyltransferases"/>
    <property type="match status" value="1"/>
</dbReference>
<organism evidence="1 2">
    <name type="scientific">Noviherbaspirillum saxi</name>
    <dbReference type="NCBI Taxonomy" id="2320863"/>
    <lineage>
        <taxon>Bacteria</taxon>
        <taxon>Pseudomonadati</taxon>
        <taxon>Pseudomonadota</taxon>
        <taxon>Betaproteobacteria</taxon>
        <taxon>Burkholderiales</taxon>
        <taxon>Oxalobacteraceae</taxon>
        <taxon>Noviherbaspirillum</taxon>
    </lineage>
</organism>
<keyword evidence="1" id="KW-0808">Transferase</keyword>
<evidence type="ECO:0000313" key="2">
    <source>
        <dbReference type="Proteomes" id="UP000265955"/>
    </source>
</evidence>
<evidence type="ECO:0000313" key="1">
    <source>
        <dbReference type="EMBL" id="RJF99361.1"/>
    </source>
</evidence>
<dbReference type="EMBL" id="QYUO01000001">
    <property type="protein sequence ID" value="RJF99361.1"/>
    <property type="molecule type" value="Genomic_DNA"/>
</dbReference>